<evidence type="ECO:0000256" key="1">
    <source>
        <dbReference type="SAM" id="MobiDB-lite"/>
    </source>
</evidence>
<feature type="compositionally biased region" description="Pro residues" evidence="1">
    <location>
        <begin position="184"/>
        <end position="197"/>
    </location>
</feature>
<accession>A0A9W4U6H6</accession>
<feature type="region of interest" description="Disordered" evidence="1">
    <location>
        <begin position="251"/>
        <end position="284"/>
    </location>
</feature>
<sequence length="425" mass="47795">MSHFFKILKDPFDTTTHRRNNRAAEQINANDDFMGQDKEQEGNTSRPLPQQDRRPRLNPSSPLITDQGVPHPLAARNHNAYWNSVLSERDNSQYGHKSNNCLPKSYRGIVKRINRSSSQDRGKAVITTSHHHQSTNSNNLPITSHTTQESRKNMDTKPPPTAPPSSPTEEPRPLSNLDLYSHPSPVPHPNPSHPRPSTPTASIPFSSTSALIPTDAPILIYGSPGHRRRMLIRKYTPPPLSPHIIRFPTPSASFTSSRRSSAAISVHDQHERQRESGERVNREYEEREEDITTWNATLNAILESGFIDANLVHDIHSRARMATIVNDAVATHSASLPILETHNNAGQVDMRHVGVTPNFSWPMPKMALRSRRHQTPTVELAKTILLRSVNSGMRRRVNIGSQRMGMAMVARVKERIMVRVCISEI</sequence>
<feature type="region of interest" description="Disordered" evidence="1">
    <location>
        <begin position="16"/>
        <end position="71"/>
    </location>
</feature>
<feature type="compositionally biased region" description="Low complexity" evidence="1">
    <location>
        <begin position="251"/>
        <end position="263"/>
    </location>
</feature>
<feature type="compositionally biased region" description="Pro residues" evidence="1">
    <location>
        <begin position="157"/>
        <end position="166"/>
    </location>
</feature>
<evidence type="ECO:0000313" key="3">
    <source>
        <dbReference type="Proteomes" id="UP001152607"/>
    </source>
</evidence>
<name>A0A9W4U6H6_9PLEO</name>
<proteinExistence type="predicted"/>
<feature type="compositionally biased region" description="Basic and acidic residues" evidence="1">
    <location>
        <begin position="267"/>
        <end position="284"/>
    </location>
</feature>
<gene>
    <name evidence="2" type="ORF">PDIGIT_LOCUS2327</name>
</gene>
<protein>
    <submittedName>
        <fullName evidence="2">Uncharacterized protein</fullName>
    </submittedName>
</protein>
<dbReference type="Proteomes" id="UP001152607">
    <property type="component" value="Unassembled WGS sequence"/>
</dbReference>
<comment type="caution">
    <text evidence="2">The sequence shown here is derived from an EMBL/GenBank/DDBJ whole genome shotgun (WGS) entry which is preliminary data.</text>
</comment>
<feature type="compositionally biased region" description="Polar residues" evidence="1">
    <location>
        <begin position="134"/>
        <end position="147"/>
    </location>
</feature>
<feature type="region of interest" description="Disordered" evidence="1">
    <location>
        <begin position="114"/>
        <end position="208"/>
    </location>
</feature>
<dbReference type="AlphaFoldDB" id="A0A9W4U6H6"/>
<dbReference type="EMBL" id="CAOQHR010000001">
    <property type="protein sequence ID" value="CAI6286703.1"/>
    <property type="molecule type" value="Genomic_DNA"/>
</dbReference>
<organism evidence="2 3">
    <name type="scientific">Periconia digitata</name>
    <dbReference type="NCBI Taxonomy" id="1303443"/>
    <lineage>
        <taxon>Eukaryota</taxon>
        <taxon>Fungi</taxon>
        <taxon>Dikarya</taxon>
        <taxon>Ascomycota</taxon>
        <taxon>Pezizomycotina</taxon>
        <taxon>Dothideomycetes</taxon>
        <taxon>Pleosporomycetidae</taxon>
        <taxon>Pleosporales</taxon>
        <taxon>Massarineae</taxon>
        <taxon>Periconiaceae</taxon>
        <taxon>Periconia</taxon>
    </lineage>
</organism>
<reference evidence="2" key="1">
    <citation type="submission" date="2023-01" db="EMBL/GenBank/DDBJ databases">
        <authorList>
            <person name="Van Ghelder C."/>
            <person name="Rancurel C."/>
        </authorList>
    </citation>
    <scope>NUCLEOTIDE SEQUENCE</scope>
    <source>
        <strain evidence="2">CNCM I-4278</strain>
    </source>
</reference>
<keyword evidence="3" id="KW-1185">Reference proteome</keyword>
<evidence type="ECO:0000313" key="2">
    <source>
        <dbReference type="EMBL" id="CAI6286703.1"/>
    </source>
</evidence>